<dbReference type="GeneID" id="115882529"/>
<dbReference type="AlphaFoldDB" id="A0A6J2XZM2"/>
<comment type="similarity">
    <text evidence="2 4 5">Belongs to the small heat shock protein (HSP20) family.</text>
</comment>
<dbReference type="InParanoid" id="A0A6J2XZM2"/>
<dbReference type="PANTHER" id="PTHR45640:SF13">
    <property type="entry name" value="HEAT SHOCK PROTEIN 22-RELATED"/>
    <property type="match status" value="1"/>
</dbReference>
<accession>A0A6J2XZM2</accession>
<dbReference type="CDD" id="cd06526">
    <property type="entry name" value="metazoan_ACD"/>
    <property type="match status" value="1"/>
</dbReference>
<organism evidence="7 8">
    <name type="scientific">Sitophilus oryzae</name>
    <name type="common">Rice weevil</name>
    <name type="synonym">Curculio oryzae</name>
    <dbReference type="NCBI Taxonomy" id="7048"/>
    <lineage>
        <taxon>Eukaryota</taxon>
        <taxon>Metazoa</taxon>
        <taxon>Ecdysozoa</taxon>
        <taxon>Arthropoda</taxon>
        <taxon>Hexapoda</taxon>
        <taxon>Insecta</taxon>
        <taxon>Pterygota</taxon>
        <taxon>Neoptera</taxon>
        <taxon>Endopterygota</taxon>
        <taxon>Coleoptera</taxon>
        <taxon>Polyphaga</taxon>
        <taxon>Cucujiformia</taxon>
        <taxon>Curculionidae</taxon>
        <taxon>Dryophthorinae</taxon>
        <taxon>Sitophilus</taxon>
    </lineage>
</organism>
<dbReference type="RefSeq" id="XP_030756506.1">
    <property type="nucleotide sequence ID" value="XM_030900646.1"/>
</dbReference>
<protein>
    <submittedName>
        <fullName evidence="8">Protein lethal(2)essential for life-like</fullName>
    </submittedName>
</protein>
<dbReference type="InterPro" id="IPR055269">
    <property type="entry name" value="Alpha-crystallin/HSP_16"/>
</dbReference>
<evidence type="ECO:0000256" key="1">
    <source>
        <dbReference type="ARBA" id="ARBA00023016"/>
    </source>
</evidence>
<name>A0A6J2XZM2_SITOR</name>
<dbReference type="InterPro" id="IPR008978">
    <property type="entry name" value="HSP20-like_chaperone"/>
</dbReference>
<dbReference type="SUPFAM" id="SSF49764">
    <property type="entry name" value="HSP20-like chaperones"/>
    <property type="match status" value="1"/>
</dbReference>
<dbReference type="InterPro" id="IPR002068">
    <property type="entry name" value="A-crystallin/Hsp20_dom"/>
</dbReference>
<keyword evidence="3" id="KW-0862">Zinc</keyword>
<dbReference type="GO" id="GO:0051082">
    <property type="term" value="F:unfolded protein binding"/>
    <property type="evidence" value="ECO:0007669"/>
    <property type="project" value="TreeGrafter"/>
</dbReference>
<evidence type="ECO:0000313" key="7">
    <source>
        <dbReference type="Proteomes" id="UP000504635"/>
    </source>
</evidence>
<dbReference type="GO" id="GO:0009408">
    <property type="term" value="P:response to heat"/>
    <property type="evidence" value="ECO:0007669"/>
    <property type="project" value="UniProtKB-ARBA"/>
</dbReference>
<dbReference type="GO" id="GO:0046872">
    <property type="term" value="F:metal ion binding"/>
    <property type="evidence" value="ECO:0007669"/>
    <property type="project" value="UniProtKB-KW"/>
</dbReference>
<dbReference type="PRINTS" id="PR00299">
    <property type="entry name" value="ACRYSTALLIN"/>
</dbReference>
<dbReference type="Gene3D" id="2.60.40.790">
    <property type="match status" value="1"/>
</dbReference>
<feature type="binding site" evidence="3">
    <location>
        <position position="113"/>
    </location>
    <ligand>
        <name>Zn(2+)</name>
        <dbReference type="ChEBI" id="CHEBI:29105"/>
        <label>1</label>
    </ligand>
</feature>
<dbReference type="GO" id="GO:0005737">
    <property type="term" value="C:cytoplasm"/>
    <property type="evidence" value="ECO:0007669"/>
    <property type="project" value="TreeGrafter"/>
</dbReference>
<sequence length="180" mass="20401">MSLLPYLLEDYPVYTRPSRLLDQQFGLGLASEDLFQPLHLNSRILSRTPAGYLRNWRSPAGAQDEGSVVSFDKDKFQARLDVQQFKPEEVTVKVTGDNVLTIEGKHEEKPDEHGFISRHFVRRYVLPKNYDIEKVESKLSSDGVLTISAPQIQAEAVEHKTIPVKQTGEPARTQAVEQKL</sequence>
<dbReference type="Pfam" id="PF00011">
    <property type="entry name" value="HSP20"/>
    <property type="match status" value="1"/>
</dbReference>
<keyword evidence="3" id="KW-0479">Metal-binding</keyword>
<keyword evidence="7" id="KW-1185">Reference proteome</keyword>
<dbReference type="Proteomes" id="UP000504635">
    <property type="component" value="Unplaced"/>
</dbReference>
<dbReference type="OrthoDB" id="1431247at2759"/>
<feature type="binding site" evidence="3">
    <location>
        <position position="108"/>
    </location>
    <ligand>
        <name>Zn(2+)</name>
        <dbReference type="ChEBI" id="CHEBI:29105"/>
        <label>1</label>
    </ligand>
</feature>
<evidence type="ECO:0000256" key="3">
    <source>
        <dbReference type="PIRSR" id="PIRSR036514-1"/>
    </source>
</evidence>
<evidence type="ECO:0000256" key="2">
    <source>
        <dbReference type="PIRNR" id="PIRNR036514"/>
    </source>
</evidence>
<dbReference type="KEGG" id="soy:115882529"/>
<dbReference type="PROSITE" id="PS01031">
    <property type="entry name" value="SHSP"/>
    <property type="match status" value="1"/>
</dbReference>
<dbReference type="PANTHER" id="PTHR45640">
    <property type="entry name" value="HEAT SHOCK PROTEIN HSP-12.2-RELATED"/>
    <property type="match status" value="1"/>
</dbReference>
<dbReference type="GO" id="GO:0042026">
    <property type="term" value="P:protein refolding"/>
    <property type="evidence" value="ECO:0007669"/>
    <property type="project" value="TreeGrafter"/>
</dbReference>
<proteinExistence type="inferred from homology"/>
<dbReference type="InterPro" id="IPR001436">
    <property type="entry name" value="Alpha-crystallin/sHSP_animal"/>
</dbReference>
<keyword evidence="1" id="KW-0346">Stress response</keyword>
<evidence type="ECO:0000313" key="8">
    <source>
        <dbReference type="RefSeq" id="XP_030756506.1"/>
    </source>
</evidence>
<evidence type="ECO:0000259" key="6">
    <source>
        <dbReference type="PROSITE" id="PS01031"/>
    </source>
</evidence>
<dbReference type="PIRSF" id="PIRSF036514">
    <property type="entry name" value="Sm_HSP_B1"/>
    <property type="match status" value="1"/>
</dbReference>
<feature type="binding site" evidence="3">
    <location>
        <position position="106"/>
    </location>
    <ligand>
        <name>Zn(2+)</name>
        <dbReference type="ChEBI" id="CHEBI:29105"/>
        <label>1</label>
    </ligand>
</feature>
<evidence type="ECO:0000256" key="4">
    <source>
        <dbReference type="PROSITE-ProRule" id="PRU00285"/>
    </source>
</evidence>
<evidence type="ECO:0000256" key="5">
    <source>
        <dbReference type="RuleBase" id="RU003616"/>
    </source>
</evidence>
<feature type="domain" description="SHSP" evidence="6">
    <location>
        <begin position="58"/>
        <end position="167"/>
    </location>
</feature>
<gene>
    <name evidence="8" type="primary">LOC115882529</name>
</gene>
<reference evidence="8" key="1">
    <citation type="submission" date="2025-08" db="UniProtKB">
        <authorList>
            <consortium name="RefSeq"/>
        </authorList>
    </citation>
    <scope>IDENTIFICATION</scope>
    <source>
        <tissue evidence="8">Gonads</tissue>
    </source>
</reference>
<dbReference type="GO" id="GO:0005634">
    <property type="term" value="C:nucleus"/>
    <property type="evidence" value="ECO:0007669"/>
    <property type="project" value="TreeGrafter"/>
</dbReference>